<keyword evidence="1" id="KW-0812">Transmembrane</keyword>
<keyword evidence="1" id="KW-1133">Transmembrane helix</keyword>
<feature type="transmembrane region" description="Helical" evidence="1">
    <location>
        <begin position="14"/>
        <end position="34"/>
    </location>
</feature>
<dbReference type="KEGG" id="amog:QRX60_48795"/>
<evidence type="ECO:0000256" key="1">
    <source>
        <dbReference type="SAM" id="Phobius"/>
    </source>
</evidence>
<name>A0A9Y2JNE7_9PSEU</name>
<keyword evidence="1" id="KW-0472">Membrane</keyword>
<dbReference type="EMBL" id="CP127295">
    <property type="protein sequence ID" value="WIY01826.1"/>
    <property type="molecule type" value="Genomic_DNA"/>
</dbReference>
<reference evidence="2 3" key="1">
    <citation type="submission" date="2023-06" db="EMBL/GenBank/DDBJ databases">
        <authorList>
            <person name="Oyuntsetseg B."/>
            <person name="Kim S.B."/>
        </authorList>
    </citation>
    <scope>NUCLEOTIDE SEQUENCE [LARGE SCALE GENOMIC DNA]</scope>
    <source>
        <strain evidence="2 3">4-36</strain>
    </source>
</reference>
<accession>A0A9Y2JNE7</accession>
<sequence>MVTAPRATPHGPHALRLALLDALTAGAGLGYLAHQYREALVANLAAIGLALLLVFALGYVVRVAARVLRRANRRVGAIFAEELRKPSPRPR</sequence>
<organism evidence="2 3">
    <name type="scientific">Amycolatopsis mongoliensis</name>
    <dbReference type="NCBI Taxonomy" id="715475"/>
    <lineage>
        <taxon>Bacteria</taxon>
        <taxon>Bacillati</taxon>
        <taxon>Actinomycetota</taxon>
        <taxon>Actinomycetes</taxon>
        <taxon>Pseudonocardiales</taxon>
        <taxon>Pseudonocardiaceae</taxon>
        <taxon>Amycolatopsis</taxon>
    </lineage>
</organism>
<dbReference type="RefSeq" id="WP_285998267.1">
    <property type="nucleotide sequence ID" value="NZ_CP127295.1"/>
</dbReference>
<protein>
    <submittedName>
        <fullName evidence="2">Uncharacterized protein</fullName>
    </submittedName>
</protein>
<dbReference type="AlphaFoldDB" id="A0A9Y2JNE7"/>
<feature type="transmembrane region" description="Helical" evidence="1">
    <location>
        <begin position="40"/>
        <end position="65"/>
    </location>
</feature>
<evidence type="ECO:0000313" key="3">
    <source>
        <dbReference type="Proteomes" id="UP001239397"/>
    </source>
</evidence>
<keyword evidence="3" id="KW-1185">Reference proteome</keyword>
<gene>
    <name evidence="2" type="ORF">QRX60_48795</name>
</gene>
<evidence type="ECO:0000313" key="2">
    <source>
        <dbReference type="EMBL" id="WIY01826.1"/>
    </source>
</evidence>
<proteinExistence type="predicted"/>
<dbReference type="Proteomes" id="UP001239397">
    <property type="component" value="Chromosome"/>
</dbReference>